<name>A0A699QH81_TANCI</name>
<gene>
    <name evidence="2" type="ORF">Tci_833662</name>
</gene>
<proteinExistence type="predicted"/>
<dbReference type="EMBL" id="BKCJ010990725">
    <property type="protein sequence ID" value="GFC61692.1"/>
    <property type="molecule type" value="Genomic_DNA"/>
</dbReference>
<comment type="caution">
    <text evidence="2">The sequence shown here is derived from an EMBL/GenBank/DDBJ whole genome shotgun (WGS) entry which is preliminary data.</text>
</comment>
<organism evidence="2">
    <name type="scientific">Tanacetum cinerariifolium</name>
    <name type="common">Dalmatian daisy</name>
    <name type="synonym">Chrysanthemum cinerariifolium</name>
    <dbReference type="NCBI Taxonomy" id="118510"/>
    <lineage>
        <taxon>Eukaryota</taxon>
        <taxon>Viridiplantae</taxon>
        <taxon>Streptophyta</taxon>
        <taxon>Embryophyta</taxon>
        <taxon>Tracheophyta</taxon>
        <taxon>Spermatophyta</taxon>
        <taxon>Magnoliopsida</taxon>
        <taxon>eudicotyledons</taxon>
        <taxon>Gunneridae</taxon>
        <taxon>Pentapetalae</taxon>
        <taxon>asterids</taxon>
        <taxon>campanulids</taxon>
        <taxon>Asterales</taxon>
        <taxon>Asteraceae</taxon>
        <taxon>Asteroideae</taxon>
        <taxon>Anthemideae</taxon>
        <taxon>Anthemidinae</taxon>
        <taxon>Tanacetum</taxon>
    </lineage>
</organism>
<dbReference type="AlphaFoldDB" id="A0A699QH81"/>
<sequence length="237" mass="25520">MVGQERQALLEAHGELIGQRIGKPGPAVGYVVPLVVIAGKVLLREVGGYRRREQLSRQRPRANTPAQPVLAQQVVASRLILAGHLHGVDGAVVEGRIATQKHLIVIISQRLDQSARGRHAVGRKRRIAPNGGIKSPVGGARRIGSGQGVIDVTVILPLGIQNMVGRDAAPQQPPGAKCRPARPPGGEYQRGSPAGGSARRRFGNGQKTGPHCARPSLRWYWCSAAYWKQCARRRPQC</sequence>
<reference evidence="2" key="1">
    <citation type="journal article" date="2019" name="Sci. Rep.">
        <title>Draft genome of Tanacetum cinerariifolium, the natural source of mosquito coil.</title>
        <authorList>
            <person name="Yamashiro T."/>
            <person name="Shiraishi A."/>
            <person name="Satake H."/>
            <person name="Nakayama K."/>
        </authorList>
    </citation>
    <scope>NUCLEOTIDE SEQUENCE</scope>
</reference>
<evidence type="ECO:0000313" key="2">
    <source>
        <dbReference type="EMBL" id="GFC61692.1"/>
    </source>
</evidence>
<accession>A0A699QH81</accession>
<evidence type="ECO:0000256" key="1">
    <source>
        <dbReference type="SAM" id="MobiDB-lite"/>
    </source>
</evidence>
<feature type="region of interest" description="Disordered" evidence="1">
    <location>
        <begin position="166"/>
        <end position="210"/>
    </location>
</feature>
<protein>
    <submittedName>
        <fullName evidence="2">Uncharacterized protein</fullName>
    </submittedName>
</protein>